<reference evidence="5 6" key="1">
    <citation type="submission" date="2016-10" db="EMBL/GenBank/DDBJ databases">
        <authorList>
            <person name="de Groot N.N."/>
        </authorList>
    </citation>
    <scope>NUCLEOTIDE SEQUENCE [LARGE SCALE GENOMIC DNA]</scope>
    <source>
        <strain evidence="5 6">DSM 3756</strain>
    </source>
</reference>
<dbReference type="SMART" id="SM00490">
    <property type="entry name" value="HELICc"/>
    <property type="match status" value="1"/>
</dbReference>
<dbReference type="EMBL" id="FNOF01000034">
    <property type="protein sequence ID" value="SDX34665.1"/>
    <property type="molecule type" value="Genomic_DNA"/>
</dbReference>
<dbReference type="InterPro" id="IPR001650">
    <property type="entry name" value="Helicase_C-like"/>
</dbReference>
<keyword evidence="5" id="KW-0347">Helicase</keyword>
<protein>
    <submittedName>
        <fullName evidence="5">DEAD/DEAH box helicase domain-containing protein</fullName>
    </submittedName>
</protein>
<dbReference type="InterPro" id="IPR011545">
    <property type="entry name" value="DEAD/DEAH_box_helicase_dom"/>
</dbReference>
<dbReference type="Gene3D" id="3.40.50.300">
    <property type="entry name" value="P-loop containing nucleotide triphosphate hydrolases"/>
    <property type="match status" value="2"/>
</dbReference>
<dbReference type="RefSeq" id="WP_004517281.1">
    <property type="nucleotide sequence ID" value="NZ_FNOF01000034.1"/>
</dbReference>
<dbReference type="InterPro" id="IPR018973">
    <property type="entry name" value="MZB"/>
</dbReference>
<dbReference type="PANTHER" id="PTHR47957">
    <property type="entry name" value="ATP-DEPENDENT HELICASE HRQ1"/>
    <property type="match status" value="1"/>
</dbReference>
<dbReference type="PROSITE" id="PS51194">
    <property type="entry name" value="HELICASE_CTER"/>
    <property type="match status" value="1"/>
</dbReference>
<dbReference type="GO" id="GO:0006289">
    <property type="term" value="P:nucleotide-excision repair"/>
    <property type="evidence" value="ECO:0007669"/>
    <property type="project" value="TreeGrafter"/>
</dbReference>
<dbReference type="InterPro" id="IPR014001">
    <property type="entry name" value="Helicase_ATP-bd"/>
</dbReference>
<gene>
    <name evidence="5" type="ORF">SAMN05443574_1344</name>
</gene>
<proteinExistence type="predicted"/>
<keyword evidence="2" id="KW-0067">ATP-binding</keyword>
<evidence type="ECO:0000259" key="4">
    <source>
        <dbReference type="PROSITE" id="PS51194"/>
    </source>
</evidence>
<evidence type="ECO:0000256" key="1">
    <source>
        <dbReference type="ARBA" id="ARBA00022741"/>
    </source>
</evidence>
<dbReference type="GO" id="GO:0003676">
    <property type="term" value="F:nucleic acid binding"/>
    <property type="evidence" value="ECO:0007669"/>
    <property type="project" value="InterPro"/>
</dbReference>
<dbReference type="PANTHER" id="PTHR47957:SF3">
    <property type="entry name" value="ATP-DEPENDENT HELICASE HRQ1"/>
    <property type="match status" value="1"/>
</dbReference>
<name>A0A1H3AYK2_HALVA</name>
<keyword evidence="1" id="KW-0547">Nucleotide-binding</keyword>
<feature type="domain" description="Helicase ATP-binding" evidence="3">
    <location>
        <begin position="60"/>
        <end position="240"/>
    </location>
</feature>
<dbReference type="GO" id="GO:0005524">
    <property type="term" value="F:ATP binding"/>
    <property type="evidence" value="ECO:0007669"/>
    <property type="project" value="UniProtKB-KW"/>
</dbReference>
<dbReference type="PROSITE" id="PS51192">
    <property type="entry name" value="HELICASE_ATP_BIND_1"/>
    <property type="match status" value="1"/>
</dbReference>
<dbReference type="InterPro" id="IPR027417">
    <property type="entry name" value="P-loop_NTPase"/>
</dbReference>
<dbReference type="Pfam" id="PF09369">
    <property type="entry name" value="MZB"/>
    <property type="match status" value="1"/>
</dbReference>
<keyword evidence="5" id="KW-0378">Hydrolase</keyword>
<dbReference type="Pfam" id="PF00271">
    <property type="entry name" value="Helicase_C"/>
    <property type="match status" value="1"/>
</dbReference>
<dbReference type="GO" id="GO:0043138">
    <property type="term" value="F:3'-5' DNA helicase activity"/>
    <property type="evidence" value="ECO:0007669"/>
    <property type="project" value="TreeGrafter"/>
</dbReference>
<dbReference type="AlphaFoldDB" id="A0A1H3AYK2"/>
<dbReference type="Pfam" id="PF00270">
    <property type="entry name" value="DEAD"/>
    <property type="match status" value="1"/>
</dbReference>
<dbReference type="SMART" id="SM00487">
    <property type="entry name" value="DEXDc"/>
    <property type="match status" value="1"/>
</dbReference>
<dbReference type="CDD" id="cd18797">
    <property type="entry name" value="SF2_C_Hrq"/>
    <property type="match status" value="1"/>
</dbReference>
<accession>A0A1H3AYK2</accession>
<dbReference type="GO" id="GO:0036297">
    <property type="term" value="P:interstrand cross-link repair"/>
    <property type="evidence" value="ECO:0007669"/>
    <property type="project" value="TreeGrafter"/>
</dbReference>
<organism evidence="5 6">
    <name type="scientific">Haloarcula vallismortis</name>
    <name type="common">Halobacterium vallismortis</name>
    <dbReference type="NCBI Taxonomy" id="28442"/>
    <lineage>
        <taxon>Archaea</taxon>
        <taxon>Methanobacteriati</taxon>
        <taxon>Methanobacteriota</taxon>
        <taxon>Stenosarchaea group</taxon>
        <taxon>Halobacteria</taxon>
        <taxon>Halobacteriales</taxon>
        <taxon>Haloarculaceae</taxon>
        <taxon>Haloarcula</taxon>
    </lineage>
</organism>
<dbReference type="STRING" id="28442.SAMN05443574_1344"/>
<dbReference type="CDD" id="cd17923">
    <property type="entry name" value="DEXHc_Hrq1-like"/>
    <property type="match status" value="1"/>
</dbReference>
<dbReference type="Proteomes" id="UP000182573">
    <property type="component" value="Unassembled WGS sequence"/>
</dbReference>
<evidence type="ECO:0000313" key="5">
    <source>
        <dbReference type="EMBL" id="SDX34665.1"/>
    </source>
</evidence>
<dbReference type="SUPFAM" id="SSF52540">
    <property type="entry name" value="P-loop containing nucleoside triphosphate hydrolases"/>
    <property type="match status" value="2"/>
</dbReference>
<evidence type="ECO:0000259" key="3">
    <source>
        <dbReference type="PROSITE" id="PS51192"/>
    </source>
</evidence>
<evidence type="ECO:0000256" key="2">
    <source>
        <dbReference type="ARBA" id="ARBA00022840"/>
    </source>
</evidence>
<feature type="domain" description="Helicase C-terminal" evidence="4">
    <location>
        <begin position="282"/>
        <end position="443"/>
    </location>
</feature>
<sequence length="786" mass="86965">MDEFVDWVRHRDYYHNQIQFQQEIPARRPETRPCEMDPEVTAQLADLGIDEPYAHQAEAIDAIRRGQNAVLATPTASGKSLTYTIPAIERARDHDGRTLYIGPQVALINDQEATLSAFAEPFDDVSVTQYTGALSGPERQEARDEDPSLVLTTPDMLHCGLLSHADDIWRTFFESLDFVVVDEVHEYRGVFGSHVGLVLRRLTRLCEQFDADPQFVCCSATIGNPREHAATITGQPTESFALVDEDTSETGPTHWLFWQPPKYDEGDAPAGAGQRRSHHGETMRLFVDLVQRGYQTVAFTRARQTAERYATISSDTLAERGKGDLAESVTAYHAGLRDDRRARIEAALHTDECAGVWSTSALELGVDIGSLDAVLLDGYPGTQMSTFQRAGRAGRGTDPSLVALVASEDQLDQYVINHPGELFEGTPERAIADPSNPHLLQLHTHAAAIEQPLRTTDKRYFGPAFPDIVSALTDDGELSRRQTADGLEWRRTASGRTVNPYERGLRTITDRTVVLRVRGGQSDELGELPLDAALRDVHPGAIYHHQGQSYEVQSLDLGSDVAWLVPTESDQQTRVQFEESMTIEEDIATKPLATREDVTVHFADVTRRKQVTGFQRRDHRTGEILREESLDLPETTLSTRALYLTLPPGLERLMQTMSGSFDGGLHAVQHALVATFPLVILCDRRDVGSVSTTDHPQTETSALFIYDGYQGGVGLARNGYDHIEELLQHTWGLLADCGCSDGCPACIQSPHCGRANEPLEKRLAVTLTMALADPNRQGETIEPKSD</sequence>
<evidence type="ECO:0000313" key="6">
    <source>
        <dbReference type="Proteomes" id="UP000182573"/>
    </source>
</evidence>